<reference evidence="2" key="1">
    <citation type="submission" date="2014-12" db="EMBL/GenBank/DDBJ databases">
        <title>Insight into the proteome of Arion vulgaris.</title>
        <authorList>
            <person name="Aradska J."/>
            <person name="Bulat T."/>
            <person name="Smidak R."/>
            <person name="Sarate P."/>
            <person name="Gangsoo J."/>
            <person name="Sialana F."/>
            <person name="Bilban M."/>
            <person name="Lubec G."/>
        </authorList>
    </citation>
    <scope>NUCLEOTIDE SEQUENCE</scope>
    <source>
        <tissue evidence="2">Skin</tissue>
    </source>
</reference>
<protein>
    <submittedName>
        <fullName evidence="2">Uncharacterized protein</fullName>
    </submittedName>
</protein>
<name>A0A0B6Y6V3_9EUPU</name>
<sequence>GNTMLEDVGDSSQDGVPPKKASPKYEYVDIEDSPDDDPEVQPINGKLTRGQRLEQRKERLSKITEPSTDKNIKVQLDDSLSAEESELNNDITQDGDEFEEKSN</sequence>
<dbReference type="EMBL" id="HACG01004676">
    <property type="protein sequence ID" value="CEK51541.1"/>
    <property type="molecule type" value="Transcribed_RNA"/>
</dbReference>
<feature type="compositionally biased region" description="Acidic residues" evidence="1">
    <location>
        <begin position="28"/>
        <end position="39"/>
    </location>
</feature>
<feature type="non-terminal residue" evidence="2">
    <location>
        <position position="103"/>
    </location>
</feature>
<feature type="compositionally biased region" description="Acidic residues" evidence="1">
    <location>
        <begin position="80"/>
        <end position="103"/>
    </location>
</feature>
<feature type="region of interest" description="Disordered" evidence="1">
    <location>
        <begin position="1"/>
        <end position="103"/>
    </location>
</feature>
<feature type="compositionally biased region" description="Basic and acidic residues" evidence="1">
    <location>
        <begin position="51"/>
        <end position="76"/>
    </location>
</feature>
<dbReference type="AlphaFoldDB" id="A0A0B6Y6V3"/>
<organism evidence="2">
    <name type="scientific">Arion vulgaris</name>
    <dbReference type="NCBI Taxonomy" id="1028688"/>
    <lineage>
        <taxon>Eukaryota</taxon>
        <taxon>Metazoa</taxon>
        <taxon>Spiralia</taxon>
        <taxon>Lophotrochozoa</taxon>
        <taxon>Mollusca</taxon>
        <taxon>Gastropoda</taxon>
        <taxon>Heterobranchia</taxon>
        <taxon>Euthyneura</taxon>
        <taxon>Panpulmonata</taxon>
        <taxon>Eupulmonata</taxon>
        <taxon>Stylommatophora</taxon>
        <taxon>Helicina</taxon>
        <taxon>Arionoidea</taxon>
        <taxon>Arionidae</taxon>
        <taxon>Arion</taxon>
    </lineage>
</organism>
<feature type="non-terminal residue" evidence="2">
    <location>
        <position position="1"/>
    </location>
</feature>
<gene>
    <name evidence="2" type="primary">ORF13678</name>
</gene>
<proteinExistence type="predicted"/>
<evidence type="ECO:0000256" key="1">
    <source>
        <dbReference type="SAM" id="MobiDB-lite"/>
    </source>
</evidence>
<accession>A0A0B6Y6V3</accession>
<evidence type="ECO:0000313" key="2">
    <source>
        <dbReference type="EMBL" id="CEK51541.1"/>
    </source>
</evidence>